<dbReference type="RefSeq" id="WP_379895201.1">
    <property type="nucleotide sequence ID" value="NZ_CBCSCT010000027.1"/>
</dbReference>
<dbReference type="EMBL" id="JBHSQV010000170">
    <property type="protein sequence ID" value="MFC5987785.1"/>
    <property type="molecule type" value="Genomic_DNA"/>
</dbReference>
<comment type="caution">
    <text evidence="1">The sequence shown here is derived from an EMBL/GenBank/DDBJ whole genome shotgun (WGS) entry which is preliminary data.</text>
</comment>
<gene>
    <name evidence="1" type="ORF">ACFPXP_15370</name>
</gene>
<organism evidence="1 2">
    <name type="scientific">Marinicrinis lubricantis</name>
    <dbReference type="NCBI Taxonomy" id="2086470"/>
    <lineage>
        <taxon>Bacteria</taxon>
        <taxon>Bacillati</taxon>
        <taxon>Bacillota</taxon>
        <taxon>Bacilli</taxon>
        <taxon>Bacillales</taxon>
        <taxon>Paenibacillaceae</taxon>
    </lineage>
</organism>
<accession>A0ABW1IRV1</accession>
<reference evidence="2" key="1">
    <citation type="journal article" date="2019" name="Int. J. Syst. Evol. Microbiol.">
        <title>The Global Catalogue of Microorganisms (GCM) 10K type strain sequencing project: providing services to taxonomists for standard genome sequencing and annotation.</title>
        <authorList>
            <consortium name="The Broad Institute Genomics Platform"/>
            <consortium name="The Broad Institute Genome Sequencing Center for Infectious Disease"/>
            <person name="Wu L."/>
            <person name="Ma J."/>
        </authorList>
    </citation>
    <scope>NUCLEOTIDE SEQUENCE [LARGE SCALE GENOMIC DNA]</scope>
    <source>
        <strain evidence="2">CCM 8749</strain>
    </source>
</reference>
<proteinExistence type="predicted"/>
<sequence>MEVSFAEYMISTDKSKLDHPTIHRLLAATYWASLRMNGSGEY</sequence>
<evidence type="ECO:0000313" key="1">
    <source>
        <dbReference type="EMBL" id="MFC5987785.1"/>
    </source>
</evidence>
<name>A0ABW1IRV1_9BACL</name>
<protein>
    <submittedName>
        <fullName evidence="1">Uncharacterized protein</fullName>
    </submittedName>
</protein>
<dbReference type="Proteomes" id="UP001596250">
    <property type="component" value="Unassembled WGS sequence"/>
</dbReference>
<evidence type="ECO:0000313" key="2">
    <source>
        <dbReference type="Proteomes" id="UP001596250"/>
    </source>
</evidence>
<keyword evidence="2" id="KW-1185">Reference proteome</keyword>